<reference evidence="2 3" key="1">
    <citation type="journal article" date="2016" name="Nat. Commun.">
        <title>Extremotolerant tardigrade genome and improved radiotolerance of human cultured cells by tardigrade-unique protein.</title>
        <authorList>
            <person name="Hashimoto T."/>
            <person name="Horikawa D.D."/>
            <person name="Saito Y."/>
            <person name="Kuwahara H."/>
            <person name="Kozuka-Hata H."/>
            <person name="Shin-I T."/>
            <person name="Minakuchi Y."/>
            <person name="Ohishi K."/>
            <person name="Motoyama A."/>
            <person name="Aizu T."/>
            <person name="Enomoto A."/>
            <person name="Kondo K."/>
            <person name="Tanaka S."/>
            <person name="Hara Y."/>
            <person name="Koshikawa S."/>
            <person name="Sagara H."/>
            <person name="Miura T."/>
            <person name="Yokobori S."/>
            <person name="Miyagawa K."/>
            <person name="Suzuki Y."/>
            <person name="Kubo T."/>
            <person name="Oyama M."/>
            <person name="Kohara Y."/>
            <person name="Fujiyama A."/>
            <person name="Arakawa K."/>
            <person name="Katayama T."/>
            <person name="Toyoda A."/>
            <person name="Kunieda T."/>
        </authorList>
    </citation>
    <scope>NUCLEOTIDE SEQUENCE [LARGE SCALE GENOMIC DNA]</scope>
    <source>
        <strain evidence="2 3">YOKOZUNA-1</strain>
    </source>
</reference>
<name>A0A1D1VI04_RAMVA</name>
<protein>
    <submittedName>
        <fullName evidence="2">Uncharacterized protein</fullName>
    </submittedName>
</protein>
<keyword evidence="3" id="KW-1185">Reference proteome</keyword>
<accession>A0A1D1VI04</accession>
<feature type="compositionally biased region" description="Low complexity" evidence="1">
    <location>
        <begin position="61"/>
        <end position="82"/>
    </location>
</feature>
<dbReference type="Proteomes" id="UP000186922">
    <property type="component" value="Unassembled WGS sequence"/>
</dbReference>
<proteinExistence type="predicted"/>
<gene>
    <name evidence="2" type="primary">RvY_09302-1</name>
    <name evidence="2" type="synonym">RvY_09302.1</name>
    <name evidence="2" type="ORF">RvY_09302</name>
</gene>
<dbReference type="AlphaFoldDB" id="A0A1D1VI04"/>
<dbReference type="EMBL" id="BDGG01000004">
    <property type="protein sequence ID" value="GAU98118.1"/>
    <property type="molecule type" value="Genomic_DNA"/>
</dbReference>
<sequence>MSQQSRASTVDFGSDNTDLAEDPDQADPAVEGDPSQLTPPLFDVFDEGAWTSAIEVRDASVSQYSAVQQSSSEAEEAASLLSPEKLTPSQASQPKPVIRRPWEDSPYGKLHRLRLSFYV</sequence>
<comment type="caution">
    <text evidence="2">The sequence shown here is derived from an EMBL/GenBank/DDBJ whole genome shotgun (WGS) entry which is preliminary data.</text>
</comment>
<feature type="region of interest" description="Disordered" evidence="1">
    <location>
        <begin position="1"/>
        <end position="42"/>
    </location>
</feature>
<evidence type="ECO:0000313" key="2">
    <source>
        <dbReference type="EMBL" id="GAU98118.1"/>
    </source>
</evidence>
<feature type="region of interest" description="Disordered" evidence="1">
    <location>
        <begin position="61"/>
        <end position="103"/>
    </location>
</feature>
<evidence type="ECO:0000256" key="1">
    <source>
        <dbReference type="SAM" id="MobiDB-lite"/>
    </source>
</evidence>
<evidence type="ECO:0000313" key="3">
    <source>
        <dbReference type="Proteomes" id="UP000186922"/>
    </source>
</evidence>
<organism evidence="2 3">
    <name type="scientific">Ramazzottius varieornatus</name>
    <name type="common">Water bear</name>
    <name type="synonym">Tardigrade</name>
    <dbReference type="NCBI Taxonomy" id="947166"/>
    <lineage>
        <taxon>Eukaryota</taxon>
        <taxon>Metazoa</taxon>
        <taxon>Ecdysozoa</taxon>
        <taxon>Tardigrada</taxon>
        <taxon>Eutardigrada</taxon>
        <taxon>Parachela</taxon>
        <taxon>Hypsibioidea</taxon>
        <taxon>Ramazzottiidae</taxon>
        <taxon>Ramazzottius</taxon>
    </lineage>
</organism>